<dbReference type="Gene3D" id="2.120.10.30">
    <property type="entry name" value="TolB, C-terminal domain"/>
    <property type="match status" value="2"/>
</dbReference>
<dbReference type="RefSeq" id="WP_073003586.1">
    <property type="nucleotide sequence ID" value="NZ_FQUM01000019.1"/>
</dbReference>
<comment type="similarity">
    <text evidence="1">Belongs to the TolB family.</text>
</comment>
<reference evidence="3" key="1">
    <citation type="submission" date="2016-11" db="EMBL/GenBank/DDBJ databases">
        <authorList>
            <person name="Varghese N."/>
            <person name="Submissions S."/>
        </authorList>
    </citation>
    <scope>NUCLEOTIDE SEQUENCE [LARGE SCALE GENOMIC DNA]</scope>
    <source>
        <strain evidence="3">DSM 26910</strain>
    </source>
</reference>
<keyword evidence="3" id="KW-1185">Reference proteome</keyword>
<evidence type="ECO:0000256" key="1">
    <source>
        <dbReference type="ARBA" id="ARBA00009820"/>
    </source>
</evidence>
<dbReference type="Pfam" id="PF07676">
    <property type="entry name" value="PD40"/>
    <property type="match status" value="3"/>
</dbReference>
<gene>
    <name evidence="2" type="ORF">SAMN05444274_11914</name>
</gene>
<dbReference type="PANTHER" id="PTHR36842:SF1">
    <property type="entry name" value="PROTEIN TOLB"/>
    <property type="match status" value="1"/>
</dbReference>
<protein>
    <submittedName>
        <fullName evidence="2">WD40-like Beta Propeller Repeat</fullName>
    </submittedName>
</protein>
<dbReference type="PANTHER" id="PTHR36842">
    <property type="entry name" value="PROTEIN TOLB HOMOLOG"/>
    <property type="match status" value="1"/>
</dbReference>
<sequence>MSQQIKYPAFFILLILCSLNSVFYSCTQSIPETANAIDRVPEIYPDYTEITVPANIAPLNFQIDEEYERFLVKFSFKGKTLFTIPSSDGEVIIPAKKWKSVLEACKGESYSVEVFAQKNREWFRFSPFSNFVADDSIDKYLVYRLIAPGFETWGEMGIYQRCLEDFTQTPIVENRMTGDNCMNCHSFSKNRSETMLFHMRAKHGGTVILKNNELTKVDTKRENTISAGVYPSWHPGGRLVAFSVNNIVQTFHAIPDKKVEVFDLLSDLIIYDTEDDQVTSGPEVSSPDYFETFPTWSPDGKTLFFCRAEALPAEKYDEIRYDLYKVGFSEESKSFGELVSVLNVSQNRKSVTFPRISPDGKYLLFCLVDYGNFSIWHNESDLYCLNLETGEVSEAAPLNSNYTESYHSWSANGKWVVFSSRRSDGLYTKPYIGYFSDNGSFSKPFVLPQKKPDYYTRFLKSFNIPEFVTSKVDFPTQDFLKMIE</sequence>
<evidence type="ECO:0000313" key="2">
    <source>
        <dbReference type="EMBL" id="SHG01476.1"/>
    </source>
</evidence>
<dbReference type="EMBL" id="FQUM01000019">
    <property type="protein sequence ID" value="SHG01476.1"/>
    <property type="molecule type" value="Genomic_DNA"/>
</dbReference>
<dbReference type="InterPro" id="IPR011659">
    <property type="entry name" value="WD40"/>
</dbReference>
<evidence type="ECO:0000313" key="3">
    <source>
        <dbReference type="Proteomes" id="UP000184164"/>
    </source>
</evidence>
<name>A0A1M5GCQ7_9BACT</name>
<dbReference type="PROSITE" id="PS51257">
    <property type="entry name" value="PROKAR_LIPOPROTEIN"/>
    <property type="match status" value="1"/>
</dbReference>
<dbReference type="InterPro" id="IPR011042">
    <property type="entry name" value="6-blade_b-propeller_TolB-like"/>
</dbReference>
<proteinExistence type="inferred from homology"/>
<dbReference type="Proteomes" id="UP000184164">
    <property type="component" value="Unassembled WGS sequence"/>
</dbReference>
<organism evidence="2 3">
    <name type="scientific">Mariniphaga anaerophila</name>
    <dbReference type="NCBI Taxonomy" id="1484053"/>
    <lineage>
        <taxon>Bacteria</taxon>
        <taxon>Pseudomonadati</taxon>
        <taxon>Bacteroidota</taxon>
        <taxon>Bacteroidia</taxon>
        <taxon>Marinilabiliales</taxon>
        <taxon>Prolixibacteraceae</taxon>
        <taxon>Mariniphaga</taxon>
    </lineage>
</organism>
<accession>A0A1M5GCQ7</accession>
<dbReference type="AlphaFoldDB" id="A0A1M5GCQ7"/>
<dbReference type="SUPFAM" id="SSF82171">
    <property type="entry name" value="DPP6 N-terminal domain-like"/>
    <property type="match status" value="1"/>
</dbReference>
<dbReference type="STRING" id="1484053.SAMN05444274_11914"/>